<protein>
    <submittedName>
        <fullName evidence="1">Uncharacterized protein</fullName>
    </submittedName>
</protein>
<evidence type="ECO:0000313" key="1">
    <source>
        <dbReference type="EMBL" id="ODQ81953.1"/>
    </source>
</evidence>
<proteinExistence type="predicted"/>
<sequence>MFSDTKKSKTGSRVSPVALDAVLYETDPVTSEGISIDPQSVIHAEWHQEFVARFSATRQAFSSAPLEPVNTILPTTFAGWRSLFFTTDPDMNCVRLLDHQTAIKLVIYATKWLNRSTNASLSRWVLALLVRVPEVLEASDTSYVRHLGLKALKLQGKETSFTAKLTHECVVSIVGDIFRQRDLLDGMERRSQEVIDGSRRG</sequence>
<dbReference type="AlphaFoldDB" id="A0A1E3QWA4"/>
<keyword evidence="2" id="KW-1185">Reference proteome</keyword>
<dbReference type="EMBL" id="KV454427">
    <property type="protein sequence ID" value="ODQ81953.1"/>
    <property type="molecule type" value="Genomic_DNA"/>
</dbReference>
<organism evidence="1 2">
    <name type="scientific">Babjeviella inositovora NRRL Y-12698</name>
    <dbReference type="NCBI Taxonomy" id="984486"/>
    <lineage>
        <taxon>Eukaryota</taxon>
        <taxon>Fungi</taxon>
        <taxon>Dikarya</taxon>
        <taxon>Ascomycota</taxon>
        <taxon>Saccharomycotina</taxon>
        <taxon>Pichiomycetes</taxon>
        <taxon>Serinales incertae sedis</taxon>
        <taxon>Babjeviella</taxon>
    </lineage>
</organism>
<dbReference type="OrthoDB" id="428895at2759"/>
<dbReference type="GO" id="GO:0000387">
    <property type="term" value="P:spliceosomal snRNP assembly"/>
    <property type="evidence" value="ECO:0007669"/>
    <property type="project" value="InterPro"/>
</dbReference>
<dbReference type="Gene3D" id="1.20.58.1070">
    <property type="match status" value="1"/>
</dbReference>
<name>A0A1E3QWA4_9ASCO</name>
<dbReference type="InterPro" id="IPR035426">
    <property type="entry name" value="Gemin2/Brr1"/>
</dbReference>
<dbReference type="Proteomes" id="UP000094336">
    <property type="component" value="Unassembled WGS sequence"/>
</dbReference>
<dbReference type="STRING" id="984486.A0A1E3QWA4"/>
<evidence type="ECO:0000313" key="2">
    <source>
        <dbReference type="Proteomes" id="UP000094336"/>
    </source>
</evidence>
<accession>A0A1E3QWA4</accession>
<dbReference type="GeneID" id="30145952"/>
<gene>
    <name evidence="1" type="ORF">BABINDRAFT_160171</name>
</gene>
<dbReference type="Pfam" id="PF04938">
    <property type="entry name" value="SIP1"/>
    <property type="match status" value="1"/>
</dbReference>
<dbReference type="RefSeq" id="XP_018987281.1">
    <property type="nucleotide sequence ID" value="XM_019128099.1"/>
</dbReference>
<reference evidence="2" key="1">
    <citation type="submission" date="2016-05" db="EMBL/GenBank/DDBJ databases">
        <title>Comparative genomics of biotechnologically important yeasts.</title>
        <authorList>
            <consortium name="DOE Joint Genome Institute"/>
            <person name="Riley R."/>
            <person name="Haridas S."/>
            <person name="Wolfe K.H."/>
            <person name="Lopes M.R."/>
            <person name="Hittinger C.T."/>
            <person name="Goker M."/>
            <person name="Salamov A."/>
            <person name="Wisecaver J."/>
            <person name="Long T.M."/>
            <person name="Aerts A.L."/>
            <person name="Barry K."/>
            <person name="Choi C."/>
            <person name="Clum A."/>
            <person name="Coughlan A.Y."/>
            <person name="Deshpande S."/>
            <person name="Douglass A.P."/>
            <person name="Hanson S.J."/>
            <person name="Klenk H.-P."/>
            <person name="Labutti K."/>
            <person name="Lapidus A."/>
            <person name="Lindquist E."/>
            <person name="Lipzen A."/>
            <person name="Meier-Kolthoff J.P."/>
            <person name="Ohm R.A."/>
            <person name="Otillar R.P."/>
            <person name="Pangilinan J."/>
            <person name="Peng Y."/>
            <person name="Rokas A."/>
            <person name="Rosa C.A."/>
            <person name="Scheuner C."/>
            <person name="Sibirny A.A."/>
            <person name="Slot J.C."/>
            <person name="Stielow J.B."/>
            <person name="Sun H."/>
            <person name="Kurtzman C.P."/>
            <person name="Blackwell M."/>
            <person name="Grigoriev I.V."/>
            <person name="Jeffries T.W."/>
        </authorList>
    </citation>
    <scope>NUCLEOTIDE SEQUENCE [LARGE SCALE GENOMIC DNA]</scope>
    <source>
        <strain evidence="2">NRRL Y-12698</strain>
    </source>
</reference>